<proteinExistence type="predicted"/>
<dbReference type="AlphaFoldDB" id="A0A7S2JYL0"/>
<name>A0A7S2JYL0_9DINO</name>
<sequence>MLTEVTVVAVSGTDPTRIMDYAENLRMWTEPVSLQLLSTVFPTVRIWPRDTTAMVIGGIHRILKGLAVQDDQWHYREILEHVRQLPPEREVVVTGHSLGGGIALIIGALTGHLAVAIQPPGVYHSLAKHQTQQEQAHGQEVHKRSVSVVVEGDWIQNFDGHGGLVQTLSCDQTSKSIAVGCHLVEGTICHLLRYCGDEARRFATCEHDYTPVSTVVEVVKELYGVMRASWQSSYIYSQWKSVALAVFVVSLILVARHGAPTLPRAKVSSV</sequence>
<feature type="domain" description="Fungal lipase-type" evidence="1">
    <location>
        <begin position="7"/>
        <end position="109"/>
    </location>
</feature>
<dbReference type="SUPFAM" id="SSF53474">
    <property type="entry name" value="alpha/beta-Hydrolases"/>
    <property type="match status" value="1"/>
</dbReference>
<dbReference type="GO" id="GO:0006629">
    <property type="term" value="P:lipid metabolic process"/>
    <property type="evidence" value="ECO:0007669"/>
    <property type="project" value="InterPro"/>
</dbReference>
<dbReference type="InterPro" id="IPR002921">
    <property type="entry name" value="Fungal_lipase-type"/>
</dbReference>
<protein>
    <recommendedName>
        <fullName evidence="1">Fungal lipase-type domain-containing protein</fullName>
    </recommendedName>
</protein>
<evidence type="ECO:0000259" key="1">
    <source>
        <dbReference type="Pfam" id="PF01764"/>
    </source>
</evidence>
<dbReference type="Pfam" id="PF01764">
    <property type="entry name" value="Lipase_3"/>
    <property type="match status" value="1"/>
</dbReference>
<reference evidence="2" key="1">
    <citation type="submission" date="2021-01" db="EMBL/GenBank/DDBJ databases">
        <authorList>
            <person name="Corre E."/>
            <person name="Pelletier E."/>
            <person name="Niang G."/>
            <person name="Scheremetjew M."/>
            <person name="Finn R."/>
            <person name="Kale V."/>
            <person name="Holt S."/>
            <person name="Cochrane G."/>
            <person name="Meng A."/>
            <person name="Brown T."/>
            <person name="Cohen L."/>
        </authorList>
    </citation>
    <scope>NUCLEOTIDE SEQUENCE</scope>
    <source>
        <strain evidence="2">RCC3387</strain>
    </source>
</reference>
<gene>
    <name evidence="2" type="ORF">BRAN1462_LOCUS23592</name>
</gene>
<dbReference type="EMBL" id="HBGW01037301">
    <property type="protein sequence ID" value="CAD9561330.1"/>
    <property type="molecule type" value="Transcribed_RNA"/>
</dbReference>
<evidence type="ECO:0000313" key="2">
    <source>
        <dbReference type="EMBL" id="CAD9561330.1"/>
    </source>
</evidence>
<organism evidence="2">
    <name type="scientific">Zooxanthella nutricula</name>
    <dbReference type="NCBI Taxonomy" id="1333877"/>
    <lineage>
        <taxon>Eukaryota</taxon>
        <taxon>Sar</taxon>
        <taxon>Alveolata</taxon>
        <taxon>Dinophyceae</taxon>
        <taxon>Peridiniales</taxon>
        <taxon>Peridiniales incertae sedis</taxon>
        <taxon>Zooxanthella</taxon>
    </lineage>
</organism>
<dbReference type="InterPro" id="IPR029058">
    <property type="entry name" value="AB_hydrolase_fold"/>
</dbReference>
<dbReference type="Gene3D" id="3.40.50.1820">
    <property type="entry name" value="alpha/beta hydrolase"/>
    <property type="match status" value="1"/>
</dbReference>
<accession>A0A7S2JYL0</accession>